<sequence length="79" mass="9238">MKMQENSFTCNYPSITPGETINSTRGNRLTLLQEFTMSPASQVECYYLRLFLHEACDPKPFQDMRRVNGHVIETYRQVC</sequence>
<proteinExistence type="predicted"/>
<evidence type="ECO:0000313" key="1">
    <source>
        <dbReference type="EMBL" id="KOF93703.1"/>
    </source>
</evidence>
<reference evidence="1" key="1">
    <citation type="submission" date="2015-07" db="EMBL/GenBank/DDBJ databases">
        <title>MeaNS - Measles Nucleotide Surveillance Program.</title>
        <authorList>
            <person name="Tran T."/>
            <person name="Druce J."/>
        </authorList>
    </citation>
    <scope>NUCLEOTIDE SEQUENCE</scope>
    <source>
        <strain evidence="1">UCB-OBI-ISO-001</strain>
        <tissue evidence="1">Gonad</tissue>
    </source>
</reference>
<protein>
    <submittedName>
        <fullName evidence="1">Uncharacterized protein</fullName>
    </submittedName>
</protein>
<dbReference type="EMBL" id="KQ417101">
    <property type="protein sequence ID" value="KOF93703.1"/>
    <property type="molecule type" value="Genomic_DNA"/>
</dbReference>
<dbReference type="AlphaFoldDB" id="A0A0L8HWU4"/>
<name>A0A0L8HWU4_OCTBM</name>
<gene>
    <name evidence="1" type="ORF">OCBIM_22003699mg</name>
</gene>
<accession>A0A0L8HWU4</accession>
<organism evidence="1">
    <name type="scientific">Octopus bimaculoides</name>
    <name type="common">California two-spotted octopus</name>
    <dbReference type="NCBI Taxonomy" id="37653"/>
    <lineage>
        <taxon>Eukaryota</taxon>
        <taxon>Metazoa</taxon>
        <taxon>Spiralia</taxon>
        <taxon>Lophotrochozoa</taxon>
        <taxon>Mollusca</taxon>
        <taxon>Cephalopoda</taxon>
        <taxon>Coleoidea</taxon>
        <taxon>Octopodiformes</taxon>
        <taxon>Octopoda</taxon>
        <taxon>Incirrata</taxon>
        <taxon>Octopodidae</taxon>
        <taxon>Octopus</taxon>
    </lineage>
</organism>